<keyword evidence="4" id="KW-0808">Transferase</keyword>
<evidence type="ECO:0000256" key="1">
    <source>
        <dbReference type="ARBA" id="ARBA00000085"/>
    </source>
</evidence>
<gene>
    <name evidence="11" type="ORF">JE024_11040</name>
</gene>
<dbReference type="GO" id="GO:0016301">
    <property type="term" value="F:kinase activity"/>
    <property type="evidence" value="ECO:0007669"/>
    <property type="project" value="UniProtKB-KW"/>
</dbReference>
<keyword evidence="9" id="KW-0812">Transmembrane</keyword>
<dbReference type="Pfam" id="PF07730">
    <property type="entry name" value="HisKA_3"/>
    <property type="match status" value="1"/>
</dbReference>
<proteinExistence type="predicted"/>
<dbReference type="EMBL" id="JAFEJA010000001">
    <property type="protein sequence ID" value="MBM9619253.1"/>
    <property type="molecule type" value="Genomic_DNA"/>
</dbReference>
<keyword evidence="9" id="KW-1133">Transmembrane helix</keyword>
<dbReference type="EC" id="2.7.13.3" evidence="2"/>
<feature type="domain" description="Signal transduction histidine kinase subgroup 3 dimerisation and phosphoacceptor" evidence="10">
    <location>
        <begin position="177"/>
        <end position="241"/>
    </location>
</feature>
<keyword evidence="3" id="KW-0597">Phosphoprotein</keyword>
<feature type="transmembrane region" description="Helical" evidence="9">
    <location>
        <begin position="100"/>
        <end position="119"/>
    </location>
</feature>
<feature type="transmembrane region" description="Helical" evidence="9">
    <location>
        <begin position="402"/>
        <end position="426"/>
    </location>
</feature>
<keyword evidence="9" id="KW-0472">Membrane</keyword>
<keyword evidence="8" id="KW-0902">Two-component regulatory system</keyword>
<dbReference type="Proteomes" id="UP000664109">
    <property type="component" value="Unassembled WGS sequence"/>
</dbReference>
<comment type="caution">
    <text evidence="11">The sequence shown here is derived from an EMBL/GenBank/DDBJ whole genome shotgun (WGS) entry which is preliminary data.</text>
</comment>
<evidence type="ECO:0000256" key="7">
    <source>
        <dbReference type="ARBA" id="ARBA00022840"/>
    </source>
</evidence>
<protein>
    <recommendedName>
        <fullName evidence="2">histidine kinase</fullName>
        <ecNumber evidence="2">2.7.13.3</ecNumber>
    </recommendedName>
</protein>
<feature type="transmembrane region" description="Helical" evidence="9">
    <location>
        <begin position="125"/>
        <end position="142"/>
    </location>
</feature>
<keyword evidence="7" id="KW-0067">ATP-binding</keyword>
<reference evidence="11 12" key="1">
    <citation type="journal article" date="2016" name="Arch. Microbiol.">
        <title>Streptomyces zhihengii sp. nov., isolated from rhizospheric soil of Psammosilene tunicoides.</title>
        <authorList>
            <person name="Huang M.J."/>
            <person name="Fei J.J."/>
            <person name="Salam N."/>
            <person name="Kim C.J."/>
            <person name="Hozzein W.N."/>
            <person name="Xiao M."/>
            <person name="Huang H.Q."/>
            <person name="Li W.J."/>
        </authorList>
    </citation>
    <scope>NUCLEOTIDE SEQUENCE [LARGE SCALE GENOMIC DNA]</scope>
    <source>
        <strain evidence="11 12">YIM T102</strain>
    </source>
</reference>
<dbReference type="CDD" id="cd16917">
    <property type="entry name" value="HATPase_UhpB-NarQ-NarX-like"/>
    <property type="match status" value="1"/>
</dbReference>
<dbReference type="InterPro" id="IPR036890">
    <property type="entry name" value="HATPase_C_sf"/>
</dbReference>
<evidence type="ECO:0000256" key="8">
    <source>
        <dbReference type="ARBA" id="ARBA00023012"/>
    </source>
</evidence>
<dbReference type="InterPro" id="IPR050482">
    <property type="entry name" value="Sensor_HK_TwoCompSys"/>
</dbReference>
<evidence type="ECO:0000313" key="12">
    <source>
        <dbReference type="Proteomes" id="UP000664109"/>
    </source>
</evidence>
<evidence type="ECO:0000313" key="11">
    <source>
        <dbReference type="EMBL" id="MBM9619253.1"/>
    </source>
</evidence>
<dbReference type="SUPFAM" id="SSF55874">
    <property type="entry name" value="ATPase domain of HSP90 chaperone/DNA topoisomerase II/histidine kinase"/>
    <property type="match status" value="1"/>
</dbReference>
<dbReference type="PANTHER" id="PTHR24421">
    <property type="entry name" value="NITRATE/NITRITE SENSOR PROTEIN NARX-RELATED"/>
    <property type="match status" value="1"/>
</dbReference>
<name>A0ABS2UPD6_9ACTN</name>
<accession>A0ABS2UPD6</accession>
<evidence type="ECO:0000256" key="2">
    <source>
        <dbReference type="ARBA" id="ARBA00012438"/>
    </source>
</evidence>
<evidence type="ECO:0000256" key="3">
    <source>
        <dbReference type="ARBA" id="ARBA00022553"/>
    </source>
</evidence>
<keyword evidence="5" id="KW-0547">Nucleotide-binding</keyword>
<keyword evidence="12" id="KW-1185">Reference proteome</keyword>
<dbReference type="RefSeq" id="WP_205373416.1">
    <property type="nucleotide sequence ID" value="NZ_JAFEJA010000001.1"/>
</dbReference>
<feature type="transmembrane region" description="Helical" evidence="9">
    <location>
        <begin position="45"/>
        <end position="69"/>
    </location>
</feature>
<dbReference type="InterPro" id="IPR011712">
    <property type="entry name" value="Sig_transdc_His_kin_sub3_dim/P"/>
</dbReference>
<dbReference type="PANTHER" id="PTHR24421:SF10">
    <property type="entry name" value="NITRATE_NITRITE SENSOR PROTEIN NARQ"/>
    <property type="match status" value="1"/>
</dbReference>
<evidence type="ECO:0000256" key="5">
    <source>
        <dbReference type="ARBA" id="ARBA00022741"/>
    </source>
</evidence>
<dbReference type="Gene3D" id="3.30.565.10">
    <property type="entry name" value="Histidine kinase-like ATPase, C-terminal domain"/>
    <property type="match status" value="1"/>
</dbReference>
<organism evidence="11 12">
    <name type="scientific">Streptomyces zhihengii</name>
    <dbReference type="NCBI Taxonomy" id="1818004"/>
    <lineage>
        <taxon>Bacteria</taxon>
        <taxon>Bacillati</taxon>
        <taxon>Actinomycetota</taxon>
        <taxon>Actinomycetes</taxon>
        <taxon>Kitasatosporales</taxon>
        <taxon>Streptomycetaceae</taxon>
        <taxon>Streptomyces</taxon>
    </lineage>
</organism>
<evidence type="ECO:0000259" key="10">
    <source>
        <dbReference type="Pfam" id="PF07730"/>
    </source>
</evidence>
<sequence>MRRENTREVLTDLALWAVLALCVLLRSDPDDGGSWWWVATGVPLLGAAVLLCRTAPLVSLGIAVALSAWQTPELFTASYAPAMAAFGYLSGRRTATARPALLAFGATAAAGLVLCLALSDLWSWFALLVTLLLVVVVPWLSGRYVRQYAQLVSTGWRLAEHMEREREAAADRERLRERSRIAGDMHDSLGHDLSLIAVRAAALEVDASLGERQREAAGELRRAAADATARLRDIVGVLREDGTPAPTAPYGETVAALAERAREAGLDVTLDEAPAPAPLPPMTALAVHRVVQESLTNAAKHAPGAAVRVSVAYAVDTRTVTVTVASGPGDGGAAPAASGGTGLVGLDERVRLAGGTLAHGPGAGGFTVTARLPLSPGVRPAAPAPTTAGELHDARRRVRRNLLQAVTVPLAAGLALALLILGFRFWSDSRTVMDPAQYDALRVGDTRAEVLTRLPRLSLDGPPAGVPPEPAGAGACEYYRAERYEATPAYRLCFRDGRLLSKTVVTDVANEEDRPR</sequence>
<evidence type="ECO:0000256" key="4">
    <source>
        <dbReference type="ARBA" id="ARBA00022679"/>
    </source>
</evidence>
<keyword evidence="6 11" id="KW-0418">Kinase</keyword>
<evidence type="ECO:0000256" key="9">
    <source>
        <dbReference type="SAM" id="Phobius"/>
    </source>
</evidence>
<dbReference type="Gene3D" id="1.20.5.1930">
    <property type="match status" value="1"/>
</dbReference>
<evidence type="ECO:0000256" key="6">
    <source>
        <dbReference type="ARBA" id="ARBA00022777"/>
    </source>
</evidence>
<comment type="catalytic activity">
    <reaction evidence="1">
        <text>ATP + protein L-histidine = ADP + protein N-phospho-L-histidine.</text>
        <dbReference type="EC" id="2.7.13.3"/>
    </reaction>
</comment>